<reference evidence="2" key="1">
    <citation type="submission" date="2022-03" db="EMBL/GenBank/DDBJ databases">
        <authorList>
            <person name="Martin H S."/>
        </authorList>
    </citation>
    <scope>NUCLEOTIDE SEQUENCE</scope>
</reference>
<gene>
    <name evidence="2" type="ORF">IPOD504_LOCUS2950</name>
</gene>
<sequence>MRVSVDGFSREKCGTSPLWWNDELRKVAGYGWMRKAESHALERRLEEDYEITKEQSWRFNELPAYYSAFDIAKSARDAVNLSFRRDKVPSRNKAESKWDPVASAASNSSNYT</sequence>
<name>A0ABN8HYB3_9NEOP</name>
<protein>
    <submittedName>
        <fullName evidence="2">Uncharacterized protein</fullName>
    </submittedName>
</protein>
<feature type="compositionally biased region" description="Basic and acidic residues" evidence="1">
    <location>
        <begin position="87"/>
        <end position="98"/>
    </location>
</feature>
<evidence type="ECO:0000313" key="2">
    <source>
        <dbReference type="EMBL" id="CAH2041160.1"/>
    </source>
</evidence>
<organism evidence="2 3">
    <name type="scientific">Iphiclides podalirius</name>
    <name type="common">scarce swallowtail</name>
    <dbReference type="NCBI Taxonomy" id="110791"/>
    <lineage>
        <taxon>Eukaryota</taxon>
        <taxon>Metazoa</taxon>
        <taxon>Ecdysozoa</taxon>
        <taxon>Arthropoda</taxon>
        <taxon>Hexapoda</taxon>
        <taxon>Insecta</taxon>
        <taxon>Pterygota</taxon>
        <taxon>Neoptera</taxon>
        <taxon>Endopterygota</taxon>
        <taxon>Lepidoptera</taxon>
        <taxon>Glossata</taxon>
        <taxon>Ditrysia</taxon>
        <taxon>Papilionoidea</taxon>
        <taxon>Papilionidae</taxon>
        <taxon>Papilioninae</taxon>
        <taxon>Iphiclides</taxon>
    </lineage>
</organism>
<feature type="non-terminal residue" evidence="2">
    <location>
        <position position="1"/>
    </location>
</feature>
<feature type="region of interest" description="Disordered" evidence="1">
    <location>
        <begin position="87"/>
        <end position="112"/>
    </location>
</feature>
<keyword evidence="3" id="KW-1185">Reference proteome</keyword>
<dbReference type="Proteomes" id="UP000837857">
    <property type="component" value="Chromosome 13"/>
</dbReference>
<accession>A0ABN8HYB3</accession>
<evidence type="ECO:0000256" key="1">
    <source>
        <dbReference type="SAM" id="MobiDB-lite"/>
    </source>
</evidence>
<dbReference type="EMBL" id="OW152825">
    <property type="protein sequence ID" value="CAH2041160.1"/>
    <property type="molecule type" value="Genomic_DNA"/>
</dbReference>
<proteinExistence type="predicted"/>
<evidence type="ECO:0000313" key="3">
    <source>
        <dbReference type="Proteomes" id="UP000837857"/>
    </source>
</evidence>